<dbReference type="Pfam" id="PF13511">
    <property type="entry name" value="DUF4124"/>
    <property type="match status" value="1"/>
</dbReference>
<name>A0A9J6RPU9_9GAMM</name>
<keyword evidence="2" id="KW-0732">Signal</keyword>
<reference evidence="4 5" key="1">
    <citation type="submission" date="2022-12" db="EMBL/GenBank/DDBJ databases">
        <title>Dasania phycosphaerae sp. nov., isolated from particulate material of the south coast of Korea.</title>
        <authorList>
            <person name="Jiang Y."/>
        </authorList>
    </citation>
    <scope>NUCLEOTIDE SEQUENCE [LARGE SCALE GENOMIC DNA]</scope>
    <source>
        <strain evidence="4 5">GY-19</strain>
    </source>
</reference>
<keyword evidence="5" id="KW-1185">Reference proteome</keyword>
<dbReference type="Proteomes" id="UP001069090">
    <property type="component" value="Unassembled WGS sequence"/>
</dbReference>
<comment type="caution">
    <text evidence="4">The sequence shown here is derived from an EMBL/GenBank/DDBJ whole genome shotgun (WGS) entry which is preliminary data.</text>
</comment>
<dbReference type="AlphaFoldDB" id="A0A9J6RPU9"/>
<proteinExistence type="predicted"/>
<feature type="region of interest" description="Disordered" evidence="1">
    <location>
        <begin position="74"/>
        <end position="100"/>
    </location>
</feature>
<evidence type="ECO:0000313" key="5">
    <source>
        <dbReference type="Proteomes" id="UP001069090"/>
    </source>
</evidence>
<evidence type="ECO:0000256" key="2">
    <source>
        <dbReference type="SAM" id="SignalP"/>
    </source>
</evidence>
<gene>
    <name evidence="4" type="ORF">O0V09_12645</name>
</gene>
<accession>A0A9J6RPU9</accession>
<sequence length="151" mass="17828">MKLLPALVKFSPLIFLLAVNSYAQVYKWVDEQGNVHYSDSKPAQQNVEEKHFPTGQSSIDPELESYRQAIKKNELARQRQRAYQQQQQAETKEKAKKRKRYCDNLKAKQHIDNRVSMWRTQNPDGTVTAWTGEQRKQYTQALQDNYNKHCR</sequence>
<feature type="chain" id="PRO_5039936513" evidence="2">
    <location>
        <begin position="24"/>
        <end position="151"/>
    </location>
</feature>
<organism evidence="4 5">
    <name type="scientific">Dasania phycosphaerae</name>
    <dbReference type="NCBI Taxonomy" id="2950436"/>
    <lineage>
        <taxon>Bacteria</taxon>
        <taxon>Pseudomonadati</taxon>
        <taxon>Pseudomonadota</taxon>
        <taxon>Gammaproteobacteria</taxon>
        <taxon>Cellvibrionales</taxon>
        <taxon>Spongiibacteraceae</taxon>
        <taxon>Dasania</taxon>
    </lineage>
</organism>
<evidence type="ECO:0000313" key="4">
    <source>
        <dbReference type="EMBL" id="MCZ0866053.1"/>
    </source>
</evidence>
<evidence type="ECO:0000259" key="3">
    <source>
        <dbReference type="Pfam" id="PF13511"/>
    </source>
</evidence>
<protein>
    <submittedName>
        <fullName evidence="4">DUF4124 domain-containing protein</fullName>
    </submittedName>
</protein>
<dbReference type="InterPro" id="IPR025392">
    <property type="entry name" value="DUF4124"/>
</dbReference>
<dbReference type="RefSeq" id="WP_258332208.1">
    <property type="nucleotide sequence ID" value="NZ_JAPTGG010000010.1"/>
</dbReference>
<feature type="signal peptide" evidence="2">
    <location>
        <begin position="1"/>
        <end position="23"/>
    </location>
</feature>
<evidence type="ECO:0000256" key="1">
    <source>
        <dbReference type="SAM" id="MobiDB-lite"/>
    </source>
</evidence>
<feature type="region of interest" description="Disordered" evidence="1">
    <location>
        <begin position="42"/>
        <end position="61"/>
    </location>
</feature>
<dbReference type="EMBL" id="JAPTGG010000010">
    <property type="protein sequence ID" value="MCZ0866053.1"/>
    <property type="molecule type" value="Genomic_DNA"/>
</dbReference>
<feature type="domain" description="DUF4124" evidence="3">
    <location>
        <begin position="15"/>
        <end position="50"/>
    </location>
</feature>